<protein>
    <submittedName>
        <fullName evidence="2">Uncharacterized protein</fullName>
    </submittedName>
</protein>
<evidence type="ECO:0000313" key="2">
    <source>
        <dbReference type="Ensembl" id="ENSCCNP00000008264.1"/>
    </source>
</evidence>
<reference evidence="2" key="1">
    <citation type="submission" date="2023-09" db="UniProtKB">
        <authorList>
            <consortium name="Ensembl"/>
        </authorList>
    </citation>
    <scope>IDENTIFICATION</scope>
</reference>
<feature type="transmembrane region" description="Helical" evidence="1">
    <location>
        <begin position="12"/>
        <end position="32"/>
    </location>
</feature>
<sequence length="47" mass="5564">MDGLIKAFSLEVRKMAVIIKLLQSIIWAYYLYIKDFFQVDYIIVTSC</sequence>
<accession>A0A8C0WD82</accession>
<proteinExistence type="predicted"/>
<name>A0A8C0WD82_CASCN</name>
<keyword evidence="1" id="KW-1133">Transmembrane helix</keyword>
<dbReference type="Ensembl" id="ENSCCNT00000010916.1">
    <property type="protein sequence ID" value="ENSCCNP00000008264.1"/>
    <property type="gene ID" value="ENSCCNG00000008775.1"/>
</dbReference>
<evidence type="ECO:0000256" key="1">
    <source>
        <dbReference type="SAM" id="Phobius"/>
    </source>
</evidence>
<keyword evidence="1" id="KW-0812">Transmembrane</keyword>
<keyword evidence="1" id="KW-0472">Membrane</keyword>
<organism evidence="2">
    <name type="scientific">Castor canadensis</name>
    <name type="common">American beaver</name>
    <dbReference type="NCBI Taxonomy" id="51338"/>
    <lineage>
        <taxon>Eukaryota</taxon>
        <taxon>Metazoa</taxon>
        <taxon>Chordata</taxon>
        <taxon>Craniata</taxon>
        <taxon>Vertebrata</taxon>
        <taxon>Euteleostomi</taxon>
        <taxon>Mammalia</taxon>
        <taxon>Eutheria</taxon>
        <taxon>Euarchontoglires</taxon>
        <taxon>Glires</taxon>
        <taxon>Rodentia</taxon>
        <taxon>Castorimorpha</taxon>
        <taxon>Castoridae</taxon>
        <taxon>Castor</taxon>
    </lineage>
</organism>
<dbReference type="AlphaFoldDB" id="A0A8C0WD82"/>